<accession>A0ABM7M5R2</accession>
<dbReference type="EMBL" id="AP023356">
    <property type="protein sequence ID" value="BCJ46995.1"/>
    <property type="molecule type" value="Genomic_DNA"/>
</dbReference>
<evidence type="ECO:0000256" key="5">
    <source>
        <dbReference type="RuleBase" id="RU003476"/>
    </source>
</evidence>
<gene>
    <name evidence="7" type="ORF">Aiant_76520</name>
</gene>
<dbReference type="Gene3D" id="3.90.79.10">
    <property type="entry name" value="Nucleoside Triphosphate Pyrophosphohydrolase"/>
    <property type="match status" value="1"/>
</dbReference>
<evidence type="ECO:0000256" key="2">
    <source>
        <dbReference type="ARBA" id="ARBA00005582"/>
    </source>
</evidence>
<dbReference type="PROSITE" id="PS51462">
    <property type="entry name" value="NUDIX"/>
    <property type="match status" value="1"/>
</dbReference>
<keyword evidence="4" id="KW-0460">Magnesium</keyword>
<sequence length="151" mass="16702">MTLRHSVRGILLTDDGRVLLCRNRAPGSIDDAVWTVPGGGIEPGETRFQALRRELIEEVGLAIEVEPPHVWRREMIGPGLIPGFDGAIHDYYVVRTAEFAPSPAMTAAQLAAEHIDELRWWSPAEMASYPGPDRFAPHDLADRLRTLISPG</sequence>
<evidence type="ECO:0000256" key="1">
    <source>
        <dbReference type="ARBA" id="ARBA00001946"/>
    </source>
</evidence>
<dbReference type="SUPFAM" id="SSF55811">
    <property type="entry name" value="Nudix"/>
    <property type="match status" value="1"/>
</dbReference>
<keyword evidence="3 5" id="KW-0378">Hydrolase</keyword>
<dbReference type="InterPro" id="IPR015797">
    <property type="entry name" value="NUDIX_hydrolase-like_dom_sf"/>
</dbReference>
<dbReference type="PANTHER" id="PTHR43046">
    <property type="entry name" value="GDP-MANNOSE MANNOSYL HYDROLASE"/>
    <property type="match status" value="1"/>
</dbReference>
<keyword evidence="8" id="KW-1185">Reference proteome</keyword>
<evidence type="ECO:0000256" key="4">
    <source>
        <dbReference type="ARBA" id="ARBA00022842"/>
    </source>
</evidence>
<dbReference type="Pfam" id="PF00293">
    <property type="entry name" value="NUDIX"/>
    <property type="match status" value="1"/>
</dbReference>
<dbReference type="Proteomes" id="UP000676967">
    <property type="component" value="Chromosome"/>
</dbReference>
<protein>
    <submittedName>
        <fullName evidence="7">DNA mismatch repair protein MutT</fullName>
    </submittedName>
</protein>
<dbReference type="InterPro" id="IPR020084">
    <property type="entry name" value="NUDIX_hydrolase_CS"/>
</dbReference>
<name>A0ABM7M5R2_9ACTN</name>
<comment type="cofactor">
    <cofactor evidence="1">
        <name>Mg(2+)</name>
        <dbReference type="ChEBI" id="CHEBI:18420"/>
    </cofactor>
</comment>
<organism evidence="7 8">
    <name type="scientific">Actinoplanes ianthinogenes</name>
    <dbReference type="NCBI Taxonomy" id="122358"/>
    <lineage>
        <taxon>Bacteria</taxon>
        <taxon>Bacillati</taxon>
        <taxon>Actinomycetota</taxon>
        <taxon>Actinomycetes</taxon>
        <taxon>Micromonosporales</taxon>
        <taxon>Micromonosporaceae</taxon>
        <taxon>Actinoplanes</taxon>
    </lineage>
</organism>
<proteinExistence type="inferred from homology"/>
<comment type="similarity">
    <text evidence="2 5">Belongs to the Nudix hydrolase family.</text>
</comment>
<dbReference type="InterPro" id="IPR020476">
    <property type="entry name" value="Nudix_hydrolase"/>
</dbReference>
<evidence type="ECO:0000256" key="3">
    <source>
        <dbReference type="ARBA" id="ARBA00022801"/>
    </source>
</evidence>
<dbReference type="PRINTS" id="PR00502">
    <property type="entry name" value="NUDIXFAMILY"/>
</dbReference>
<dbReference type="InterPro" id="IPR000086">
    <property type="entry name" value="NUDIX_hydrolase_dom"/>
</dbReference>
<evidence type="ECO:0000259" key="6">
    <source>
        <dbReference type="PROSITE" id="PS51462"/>
    </source>
</evidence>
<evidence type="ECO:0000313" key="8">
    <source>
        <dbReference type="Proteomes" id="UP000676967"/>
    </source>
</evidence>
<dbReference type="PROSITE" id="PS00893">
    <property type="entry name" value="NUDIX_BOX"/>
    <property type="match status" value="1"/>
</dbReference>
<feature type="domain" description="Nudix hydrolase" evidence="6">
    <location>
        <begin position="3"/>
        <end position="146"/>
    </location>
</feature>
<reference evidence="7 8" key="1">
    <citation type="submission" date="2020-08" db="EMBL/GenBank/DDBJ databases">
        <title>Whole genome shotgun sequence of Actinoplanes ianthinogenes NBRC 13996.</title>
        <authorList>
            <person name="Komaki H."/>
            <person name="Tamura T."/>
        </authorList>
    </citation>
    <scope>NUCLEOTIDE SEQUENCE [LARGE SCALE GENOMIC DNA]</scope>
    <source>
        <strain evidence="7 8">NBRC 13996</strain>
    </source>
</reference>
<dbReference type="PANTHER" id="PTHR43046:SF12">
    <property type="entry name" value="GDP-MANNOSE MANNOSYL HYDROLASE"/>
    <property type="match status" value="1"/>
</dbReference>
<evidence type="ECO:0000313" key="7">
    <source>
        <dbReference type="EMBL" id="BCJ46995.1"/>
    </source>
</evidence>